<keyword evidence="3" id="KW-0648">Protein biosynthesis</keyword>
<evidence type="ECO:0008006" key="7">
    <source>
        <dbReference type="Google" id="ProtNLM"/>
    </source>
</evidence>
<reference evidence="5 6" key="1">
    <citation type="journal article" date="2016" name="Mol. Biol. Evol.">
        <title>Comparative Genomics of Early-Diverging Mushroom-Forming Fungi Provides Insights into the Origins of Lignocellulose Decay Capabilities.</title>
        <authorList>
            <person name="Nagy L.G."/>
            <person name="Riley R."/>
            <person name="Tritt A."/>
            <person name="Adam C."/>
            <person name="Daum C."/>
            <person name="Floudas D."/>
            <person name="Sun H."/>
            <person name="Yadav J.S."/>
            <person name="Pangilinan J."/>
            <person name="Larsson K.H."/>
            <person name="Matsuura K."/>
            <person name="Barry K."/>
            <person name="Labutti K."/>
            <person name="Kuo R."/>
            <person name="Ohm R.A."/>
            <person name="Bhattacharya S.S."/>
            <person name="Shirouzu T."/>
            <person name="Yoshinaga Y."/>
            <person name="Martin F.M."/>
            <person name="Grigoriev I.V."/>
            <person name="Hibbett D.S."/>
        </authorList>
    </citation>
    <scope>NUCLEOTIDE SEQUENCE [LARGE SCALE GENOMIC DNA]</scope>
    <source>
        <strain evidence="5 6">TUFC12733</strain>
    </source>
</reference>
<evidence type="ECO:0000256" key="3">
    <source>
        <dbReference type="ARBA" id="ARBA00022917"/>
    </source>
</evidence>
<dbReference type="STRING" id="1330018.A0A167KQ22"/>
<evidence type="ECO:0000313" key="5">
    <source>
        <dbReference type="EMBL" id="KZO94875.1"/>
    </source>
</evidence>
<dbReference type="EMBL" id="KV417292">
    <property type="protein sequence ID" value="KZO94875.1"/>
    <property type="molecule type" value="Genomic_DNA"/>
</dbReference>
<dbReference type="GO" id="GO:0005739">
    <property type="term" value="C:mitochondrion"/>
    <property type="evidence" value="ECO:0007669"/>
    <property type="project" value="TreeGrafter"/>
</dbReference>
<sequence>MPARQKTAPAPPRPSVGGNQTFLAADLVRQKQPTQTFSAPESLRPEVSKTAAPRNQQIPFEVVQMPDPATGALGPPERLADLLARINLKKEYLTLLNDDPPVVKLVTFEEERRLDKVRKDQRKAQRATTKGEKEVQITWKAEPADLEHKVDKIKEMLSKGGRVSVLLTTKPNALPPGDERRAQMERSIYNAVEDLAVESRQQQRGRRYTVMFFKPKITSS</sequence>
<organism evidence="5 6">
    <name type="scientific">Calocera viscosa (strain TUFC12733)</name>
    <dbReference type="NCBI Taxonomy" id="1330018"/>
    <lineage>
        <taxon>Eukaryota</taxon>
        <taxon>Fungi</taxon>
        <taxon>Dikarya</taxon>
        <taxon>Basidiomycota</taxon>
        <taxon>Agaricomycotina</taxon>
        <taxon>Dacrymycetes</taxon>
        <taxon>Dacrymycetales</taxon>
        <taxon>Dacrymycetaceae</taxon>
        <taxon>Calocera</taxon>
    </lineage>
</organism>
<dbReference type="PANTHER" id="PTHR10938:SF0">
    <property type="entry name" value="TRANSLATION INITIATION FACTOR IF-3, MITOCHONDRIAL"/>
    <property type="match status" value="1"/>
</dbReference>
<dbReference type="GO" id="GO:0032790">
    <property type="term" value="P:ribosome disassembly"/>
    <property type="evidence" value="ECO:0007669"/>
    <property type="project" value="TreeGrafter"/>
</dbReference>
<comment type="similarity">
    <text evidence="1">Belongs to the IF-3 family.</text>
</comment>
<keyword evidence="6" id="KW-1185">Reference proteome</keyword>
<dbReference type="OrthoDB" id="21573at2759"/>
<evidence type="ECO:0000256" key="4">
    <source>
        <dbReference type="SAM" id="MobiDB-lite"/>
    </source>
</evidence>
<dbReference type="Proteomes" id="UP000076738">
    <property type="component" value="Unassembled WGS sequence"/>
</dbReference>
<dbReference type="Gene3D" id="3.30.110.10">
    <property type="entry name" value="Translation initiation factor 3 (IF-3), C-terminal domain"/>
    <property type="match status" value="1"/>
</dbReference>
<dbReference type="InterPro" id="IPR001288">
    <property type="entry name" value="Translation_initiation_fac_3"/>
</dbReference>
<name>A0A167KQ22_CALVF</name>
<dbReference type="InterPro" id="IPR036788">
    <property type="entry name" value="T_IF-3_C_sf"/>
</dbReference>
<feature type="region of interest" description="Disordered" evidence="4">
    <location>
        <begin position="32"/>
        <end position="61"/>
    </location>
</feature>
<keyword evidence="2" id="KW-0396">Initiation factor</keyword>
<dbReference type="AlphaFoldDB" id="A0A167KQ22"/>
<gene>
    <name evidence="5" type="ORF">CALVIDRAFT_538653</name>
</gene>
<accession>A0A167KQ22</accession>
<dbReference type="GO" id="GO:0003743">
    <property type="term" value="F:translation initiation factor activity"/>
    <property type="evidence" value="ECO:0007669"/>
    <property type="project" value="UniProtKB-KW"/>
</dbReference>
<protein>
    <recommendedName>
        <fullName evidence="7">Translation initiation factor IF-3</fullName>
    </recommendedName>
</protein>
<dbReference type="GO" id="GO:0043022">
    <property type="term" value="F:ribosome binding"/>
    <property type="evidence" value="ECO:0007669"/>
    <property type="project" value="TreeGrafter"/>
</dbReference>
<evidence type="ECO:0000256" key="2">
    <source>
        <dbReference type="ARBA" id="ARBA00022540"/>
    </source>
</evidence>
<dbReference type="PANTHER" id="PTHR10938">
    <property type="entry name" value="TRANSLATION INITIATION FACTOR IF-3"/>
    <property type="match status" value="1"/>
</dbReference>
<dbReference type="GO" id="GO:0070124">
    <property type="term" value="P:mitochondrial translational initiation"/>
    <property type="evidence" value="ECO:0007669"/>
    <property type="project" value="TreeGrafter"/>
</dbReference>
<evidence type="ECO:0000256" key="1">
    <source>
        <dbReference type="ARBA" id="ARBA00005439"/>
    </source>
</evidence>
<evidence type="ECO:0000313" key="6">
    <source>
        <dbReference type="Proteomes" id="UP000076738"/>
    </source>
</evidence>
<dbReference type="SUPFAM" id="SSF55200">
    <property type="entry name" value="Translation initiation factor IF3, C-terminal domain"/>
    <property type="match status" value="1"/>
</dbReference>
<proteinExistence type="inferred from homology"/>